<name>A0A7R8WX17_9CRUS</name>
<feature type="compositionally biased region" description="Basic and acidic residues" evidence="1">
    <location>
        <begin position="18"/>
        <end position="28"/>
    </location>
</feature>
<reference evidence="2" key="1">
    <citation type="submission" date="2020-11" db="EMBL/GenBank/DDBJ databases">
        <authorList>
            <person name="Tran Van P."/>
        </authorList>
    </citation>
    <scope>NUCLEOTIDE SEQUENCE</scope>
</reference>
<dbReference type="AlphaFoldDB" id="A0A7R8WX17"/>
<evidence type="ECO:0000313" key="2">
    <source>
        <dbReference type="EMBL" id="CAD7236764.1"/>
    </source>
</evidence>
<accession>A0A7R8WX17</accession>
<gene>
    <name evidence="2" type="ORF">CTOB1V02_LOCUS14579</name>
</gene>
<protein>
    <submittedName>
        <fullName evidence="2">Uncharacterized protein</fullName>
    </submittedName>
</protein>
<organism evidence="2">
    <name type="scientific">Cyprideis torosa</name>
    <dbReference type="NCBI Taxonomy" id="163714"/>
    <lineage>
        <taxon>Eukaryota</taxon>
        <taxon>Metazoa</taxon>
        <taxon>Ecdysozoa</taxon>
        <taxon>Arthropoda</taxon>
        <taxon>Crustacea</taxon>
        <taxon>Oligostraca</taxon>
        <taxon>Ostracoda</taxon>
        <taxon>Podocopa</taxon>
        <taxon>Podocopida</taxon>
        <taxon>Cytherocopina</taxon>
        <taxon>Cytheroidea</taxon>
        <taxon>Cytherideidae</taxon>
        <taxon>Cyprideis</taxon>
    </lineage>
</organism>
<proteinExistence type="predicted"/>
<evidence type="ECO:0000256" key="1">
    <source>
        <dbReference type="SAM" id="MobiDB-lite"/>
    </source>
</evidence>
<dbReference type="EMBL" id="OB681749">
    <property type="protein sequence ID" value="CAD7236764.1"/>
    <property type="molecule type" value="Genomic_DNA"/>
</dbReference>
<feature type="region of interest" description="Disordered" evidence="1">
    <location>
        <begin position="1"/>
        <end position="58"/>
    </location>
</feature>
<sequence length="116" mass="13241">MDIETDRDQPLSPQQSDHTIREPPDTEFKSVSPLLTPRSTADNFPQGILPIPGNPAEVSDQLDTPFPLSTFLEQTFESRTLRPGQKEFHKIQRQLRPFLALRIKVSSTKPAIHRLR</sequence>